<dbReference type="GO" id="GO:0016567">
    <property type="term" value="P:protein ubiquitination"/>
    <property type="evidence" value="ECO:0007669"/>
    <property type="project" value="UniProtKB-UniRule"/>
</dbReference>
<dbReference type="SUPFAM" id="SSF117839">
    <property type="entry name" value="WWE domain"/>
    <property type="match status" value="2"/>
</dbReference>
<evidence type="ECO:0000259" key="4">
    <source>
        <dbReference type="PROSITE" id="PS50918"/>
    </source>
</evidence>
<keyword evidence="6" id="KW-1185">Reference proteome</keyword>
<evidence type="ECO:0000313" key="6">
    <source>
        <dbReference type="Proteomes" id="UP000823561"/>
    </source>
</evidence>
<reference evidence="5" key="1">
    <citation type="submission" date="2020-10" db="EMBL/GenBank/DDBJ databases">
        <title>Chromosome-scale genome assembly of the Allis shad, Alosa alosa.</title>
        <authorList>
            <person name="Margot Z."/>
            <person name="Christophe K."/>
            <person name="Cabau C."/>
            <person name="Louis A."/>
            <person name="Berthelot C."/>
            <person name="Parey E."/>
            <person name="Roest Crollius H."/>
            <person name="Montfort J."/>
            <person name="Robinson-Rechavi M."/>
            <person name="Bucao C."/>
            <person name="Bouchez O."/>
            <person name="Gislard M."/>
            <person name="Lluch J."/>
            <person name="Milhes M."/>
            <person name="Lampietro C."/>
            <person name="Lopez Roques C."/>
            <person name="Donnadieu C."/>
            <person name="Braasch I."/>
            <person name="Desvignes T."/>
            <person name="Postlethwait J."/>
            <person name="Bobe J."/>
            <person name="Guiguen Y."/>
        </authorList>
    </citation>
    <scope>NUCLEOTIDE SEQUENCE</scope>
    <source>
        <strain evidence="5">M-15738</strain>
        <tissue evidence="5">Blood</tissue>
    </source>
</reference>
<dbReference type="InterPro" id="IPR018123">
    <property type="entry name" value="WWE-dom_subgr"/>
</dbReference>
<dbReference type="Proteomes" id="UP000823561">
    <property type="component" value="Chromosome 5"/>
</dbReference>
<dbReference type="InterPro" id="IPR004170">
    <property type="entry name" value="WWE_dom"/>
</dbReference>
<dbReference type="EC" id="2.3.2.27" evidence="2"/>
<dbReference type="GO" id="GO:0005737">
    <property type="term" value="C:cytoplasm"/>
    <property type="evidence" value="ECO:0007669"/>
    <property type="project" value="UniProtKB-SubCell"/>
</dbReference>
<comment type="pathway">
    <text evidence="1 2">Protein modification; protein ubiquitination.</text>
</comment>
<dbReference type="GO" id="GO:0061630">
    <property type="term" value="F:ubiquitin protein ligase activity"/>
    <property type="evidence" value="ECO:0007669"/>
    <property type="project" value="UniProtKB-UniRule"/>
</dbReference>
<accession>A0AAV6H7I5</accession>
<dbReference type="EMBL" id="JADWDJ010000005">
    <property type="protein sequence ID" value="KAG5281617.1"/>
    <property type="molecule type" value="Genomic_DNA"/>
</dbReference>
<dbReference type="GO" id="GO:0008270">
    <property type="term" value="F:zinc ion binding"/>
    <property type="evidence" value="ECO:0007669"/>
    <property type="project" value="UniProtKB-KW"/>
</dbReference>
<name>A0AAV6H7I5_9TELE</name>
<comment type="similarity">
    <text evidence="2">Belongs to the Deltex family.</text>
</comment>
<dbReference type="Gene3D" id="3.30.720.50">
    <property type="match status" value="1"/>
</dbReference>
<feature type="domain" description="WWE" evidence="4">
    <location>
        <begin position="13"/>
        <end position="93"/>
    </location>
</feature>
<evidence type="ECO:0000256" key="1">
    <source>
        <dbReference type="ARBA" id="ARBA00004906"/>
    </source>
</evidence>
<dbReference type="GO" id="GO:0007219">
    <property type="term" value="P:Notch signaling pathway"/>
    <property type="evidence" value="ECO:0007669"/>
    <property type="project" value="InterPro"/>
</dbReference>
<dbReference type="PANTHER" id="PTHR12622">
    <property type="entry name" value="DELTEX-RELATED"/>
    <property type="match status" value="1"/>
</dbReference>
<dbReference type="InterPro" id="IPR037197">
    <property type="entry name" value="WWE_dom_sf"/>
</dbReference>
<evidence type="ECO:0000313" key="5">
    <source>
        <dbReference type="EMBL" id="KAG5281617.1"/>
    </source>
</evidence>
<comment type="caution">
    <text evidence="5">The sequence shown here is derived from an EMBL/GenBank/DDBJ whole genome shotgun (WGS) entry which is preliminary data.</text>
</comment>
<protein>
    <recommendedName>
        <fullName evidence="2">E3 ubiquitin-protein ligase</fullName>
        <ecNumber evidence="2">2.3.2.27</ecNumber>
    </recommendedName>
</protein>
<keyword evidence="2" id="KW-0808">Transferase</keyword>
<comment type="catalytic activity">
    <reaction evidence="2">
        <text>S-ubiquitinyl-[E2 ubiquitin-conjugating enzyme]-L-cysteine + [acceptor protein]-L-lysine = [E2 ubiquitin-conjugating enzyme]-L-cysteine + N(6)-ubiquitinyl-[acceptor protein]-L-lysine.</text>
        <dbReference type="EC" id="2.3.2.27"/>
    </reaction>
</comment>
<dbReference type="SMART" id="SM00678">
    <property type="entry name" value="WWE"/>
    <property type="match status" value="1"/>
</dbReference>
<dbReference type="AlphaFoldDB" id="A0AAV6H7I5"/>
<dbReference type="InterPro" id="IPR039398">
    <property type="entry name" value="Deltex_fam"/>
</dbReference>
<proteinExistence type="inferred from homology"/>
<feature type="region of interest" description="Disordered" evidence="3">
    <location>
        <begin position="162"/>
        <end position="184"/>
    </location>
</feature>
<keyword evidence="2" id="KW-0863">Zinc-finger</keyword>
<dbReference type="Pfam" id="PF02825">
    <property type="entry name" value="WWE"/>
    <property type="match status" value="2"/>
</dbReference>
<feature type="domain" description="WWE" evidence="4">
    <location>
        <begin position="94"/>
        <end position="171"/>
    </location>
</feature>
<dbReference type="PROSITE" id="PS50918">
    <property type="entry name" value="WWE"/>
    <property type="match status" value="2"/>
</dbReference>
<keyword evidence="2" id="KW-0479">Metal-binding</keyword>
<evidence type="ECO:0000256" key="2">
    <source>
        <dbReference type="RuleBase" id="RU367105"/>
    </source>
</evidence>
<sequence length="205" mass="22784">MSRAGPGALVGGAGGYGGQGTARVVVWEWRNEHGRWRPYSAATCHHIENVLKENPRGTVLLGHVEPQLAPYAIDLQNMHQFRQDTGTMRPVQRNFYEPSSAPERVVCGSGESDFTAWAPVRHGAELPLQHRPDEKQHPWLDLTSLGFPYLLDFSAMLQTNRQSQRCRPPCRAAMGSGRASHRRAIPKSQSLGVGRRWALLFPGAQ</sequence>
<gene>
    <name evidence="5" type="ORF">AALO_G00074370</name>
</gene>
<organism evidence="5 6">
    <name type="scientific">Alosa alosa</name>
    <name type="common">allis shad</name>
    <dbReference type="NCBI Taxonomy" id="278164"/>
    <lineage>
        <taxon>Eukaryota</taxon>
        <taxon>Metazoa</taxon>
        <taxon>Chordata</taxon>
        <taxon>Craniata</taxon>
        <taxon>Vertebrata</taxon>
        <taxon>Euteleostomi</taxon>
        <taxon>Actinopterygii</taxon>
        <taxon>Neopterygii</taxon>
        <taxon>Teleostei</taxon>
        <taxon>Clupei</taxon>
        <taxon>Clupeiformes</taxon>
        <taxon>Clupeoidei</taxon>
        <taxon>Clupeidae</taxon>
        <taxon>Alosa</taxon>
    </lineage>
</organism>
<keyword evidence="2" id="KW-0963">Cytoplasm</keyword>
<evidence type="ECO:0000256" key="3">
    <source>
        <dbReference type="SAM" id="MobiDB-lite"/>
    </source>
</evidence>
<keyword evidence="2" id="KW-0862">Zinc</keyword>
<comment type="subcellular location">
    <subcellularLocation>
        <location evidence="2">Cytoplasm</location>
    </subcellularLocation>
</comment>